<organism evidence="1 2">
    <name type="scientific">Lactuca saligna</name>
    <name type="common">Willowleaf lettuce</name>
    <dbReference type="NCBI Taxonomy" id="75948"/>
    <lineage>
        <taxon>Eukaryota</taxon>
        <taxon>Viridiplantae</taxon>
        <taxon>Streptophyta</taxon>
        <taxon>Embryophyta</taxon>
        <taxon>Tracheophyta</taxon>
        <taxon>Spermatophyta</taxon>
        <taxon>Magnoliopsida</taxon>
        <taxon>eudicotyledons</taxon>
        <taxon>Gunneridae</taxon>
        <taxon>Pentapetalae</taxon>
        <taxon>asterids</taxon>
        <taxon>campanulids</taxon>
        <taxon>Asterales</taxon>
        <taxon>Asteraceae</taxon>
        <taxon>Cichorioideae</taxon>
        <taxon>Cichorieae</taxon>
        <taxon>Lactucinae</taxon>
        <taxon>Lactuca</taxon>
    </lineage>
</organism>
<keyword evidence="2" id="KW-1185">Reference proteome</keyword>
<dbReference type="AlphaFoldDB" id="A0AA36E2U0"/>
<name>A0AA36E2U0_LACSI</name>
<sequence length="136" mass="15045">MSCILRSKEEMKHWIANNLSNPAETEDVVISILEPENEEVHVSPAATVAKEHDRLHDVDVKKKIDREGGDEAFNGDDSCLKDFDFTGIISDDISSGLDLNLDDDDDFGPLSGFVNRHFKRVDEVAQAATKTGDTLT</sequence>
<gene>
    <name evidence="1" type="ORF">LSALG_LOCUS19597</name>
</gene>
<evidence type="ECO:0000313" key="1">
    <source>
        <dbReference type="EMBL" id="CAI9279820.1"/>
    </source>
</evidence>
<proteinExistence type="predicted"/>
<dbReference type="Proteomes" id="UP001177003">
    <property type="component" value="Chromosome 4"/>
</dbReference>
<dbReference type="EMBL" id="OX465080">
    <property type="protein sequence ID" value="CAI9279820.1"/>
    <property type="molecule type" value="Genomic_DNA"/>
</dbReference>
<reference evidence="1" key="1">
    <citation type="submission" date="2023-04" db="EMBL/GenBank/DDBJ databases">
        <authorList>
            <person name="Vijverberg K."/>
            <person name="Xiong W."/>
            <person name="Schranz E."/>
        </authorList>
    </citation>
    <scope>NUCLEOTIDE SEQUENCE</scope>
</reference>
<evidence type="ECO:0000313" key="2">
    <source>
        <dbReference type="Proteomes" id="UP001177003"/>
    </source>
</evidence>
<protein>
    <submittedName>
        <fullName evidence="1">Uncharacterized protein</fullName>
    </submittedName>
</protein>
<accession>A0AA36E2U0</accession>